<evidence type="ECO:0000256" key="6">
    <source>
        <dbReference type="ARBA" id="ARBA00022989"/>
    </source>
</evidence>
<reference evidence="10" key="3">
    <citation type="submission" date="2018-08" db="UniProtKB">
        <authorList>
            <consortium name="EnsemblPlants"/>
        </authorList>
    </citation>
    <scope>IDENTIFICATION</scope>
    <source>
        <strain evidence="10">cv. Bd21</strain>
    </source>
</reference>
<protein>
    <recommendedName>
        <fullName evidence="8">Glycosyltransferase family 92 protein</fullName>
        <ecNumber evidence="8">2.4.1.-</ecNumber>
    </recommendedName>
</protein>
<evidence type="ECO:0000256" key="8">
    <source>
        <dbReference type="RuleBase" id="RU366017"/>
    </source>
</evidence>
<dbReference type="Proteomes" id="UP000008810">
    <property type="component" value="Chromosome 3"/>
</dbReference>
<name>A0A0Q3FRI6_BRADI</name>
<dbReference type="SUPFAM" id="SSF53448">
    <property type="entry name" value="Nucleotide-diphospho-sugar transferases"/>
    <property type="match status" value="1"/>
</dbReference>
<dbReference type="GO" id="GO:0016757">
    <property type="term" value="F:glycosyltransferase activity"/>
    <property type="evidence" value="ECO:0007669"/>
    <property type="project" value="UniProtKB-UniRule"/>
</dbReference>
<dbReference type="OrthoDB" id="2526284at2759"/>
<evidence type="ECO:0000256" key="3">
    <source>
        <dbReference type="ARBA" id="ARBA00022676"/>
    </source>
</evidence>
<evidence type="ECO:0000256" key="7">
    <source>
        <dbReference type="ARBA" id="ARBA00023136"/>
    </source>
</evidence>
<keyword evidence="11" id="KW-1185">Reference proteome</keyword>
<keyword evidence="3 8" id="KW-0328">Glycosyltransferase</keyword>
<comment type="subcellular location">
    <subcellularLocation>
        <location evidence="1">Membrane</location>
        <topology evidence="1">Single-pass membrane protein</topology>
    </subcellularLocation>
</comment>
<dbReference type="EC" id="2.4.1.-" evidence="8"/>
<dbReference type="AlphaFoldDB" id="A0A0Q3FRI6"/>
<proteinExistence type="inferred from homology"/>
<gene>
    <name evidence="9" type="ORF">BRADI_3g57445v3</name>
</gene>
<reference evidence="9" key="2">
    <citation type="submission" date="2017-06" db="EMBL/GenBank/DDBJ databases">
        <title>WGS assembly of Brachypodium distachyon.</title>
        <authorList>
            <consortium name="The International Brachypodium Initiative"/>
            <person name="Lucas S."/>
            <person name="Harmon-Smith M."/>
            <person name="Lail K."/>
            <person name="Tice H."/>
            <person name="Grimwood J."/>
            <person name="Bruce D."/>
            <person name="Barry K."/>
            <person name="Shu S."/>
            <person name="Lindquist E."/>
            <person name="Wang M."/>
            <person name="Pitluck S."/>
            <person name="Vogel J.P."/>
            <person name="Garvin D.F."/>
            <person name="Mockler T.C."/>
            <person name="Schmutz J."/>
            <person name="Rokhsar D."/>
            <person name="Bevan M.W."/>
        </authorList>
    </citation>
    <scope>NUCLEOTIDE SEQUENCE</scope>
    <source>
        <strain evidence="9">Bd21</strain>
    </source>
</reference>
<evidence type="ECO:0000313" key="10">
    <source>
        <dbReference type="EnsemblPlants" id="KQK01671"/>
    </source>
</evidence>
<dbReference type="PANTHER" id="PTHR21461:SF68">
    <property type="entry name" value="GLYCOSYLTRANSFERASE FAMILY 92 PROTEIN"/>
    <property type="match status" value="1"/>
</dbReference>
<dbReference type="Pfam" id="PF01697">
    <property type="entry name" value="Glyco_transf_92"/>
    <property type="match status" value="1"/>
</dbReference>
<evidence type="ECO:0000256" key="2">
    <source>
        <dbReference type="ARBA" id="ARBA00007647"/>
    </source>
</evidence>
<evidence type="ECO:0000256" key="1">
    <source>
        <dbReference type="ARBA" id="ARBA00004167"/>
    </source>
</evidence>
<keyword evidence="7" id="KW-0472">Membrane</keyword>
<organism evidence="9">
    <name type="scientific">Brachypodium distachyon</name>
    <name type="common">Purple false brome</name>
    <name type="synonym">Trachynia distachya</name>
    <dbReference type="NCBI Taxonomy" id="15368"/>
    <lineage>
        <taxon>Eukaryota</taxon>
        <taxon>Viridiplantae</taxon>
        <taxon>Streptophyta</taxon>
        <taxon>Embryophyta</taxon>
        <taxon>Tracheophyta</taxon>
        <taxon>Spermatophyta</taxon>
        <taxon>Magnoliopsida</taxon>
        <taxon>Liliopsida</taxon>
        <taxon>Poales</taxon>
        <taxon>Poaceae</taxon>
        <taxon>BOP clade</taxon>
        <taxon>Pooideae</taxon>
        <taxon>Stipodae</taxon>
        <taxon>Brachypodieae</taxon>
        <taxon>Brachypodium</taxon>
    </lineage>
</organism>
<dbReference type="GO" id="GO:0016020">
    <property type="term" value="C:membrane"/>
    <property type="evidence" value="ECO:0007669"/>
    <property type="project" value="UniProtKB-SubCell"/>
</dbReference>
<evidence type="ECO:0000256" key="5">
    <source>
        <dbReference type="ARBA" id="ARBA00022692"/>
    </source>
</evidence>
<sequence length="403" mass="44246">MHHSRRRLAFAAVLSITTLLLFFTCIPTGLIVFPLGLAGSMATRAQFVPPRWAAMETNQAVLLPEWEKNATCVFNGGAPSSSPARALGLLPASGRRAYTCVVPEPARRGHGHELAAPFVAFSGSASIVAGRLTVERLKWNGSVVYESAVVDGGDVLVFAKGVNARRGVNRAAADVRCLYYYHHQGGDPDHSVVLASLPAITSAQQVFRCPPPPLPAPVEHSSRDICVTLVVAGEKPIPSLATYDAARYGSAMPPVRRLICACTIVRDIAKFLREWVVYHAAVGVDRFYIYDNGSEDGLTDQVRQLASVGFDISIKVWPWTKTQEAALSHGAAGHQDSCEWMMFIDVDEFVFSLDWVNSEKPSKSMLQLVRRKYLVRLSMVDRSLINSVHKFKLQPRFRGVTDK</sequence>
<dbReference type="InterPro" id="IPR008166">
    <property type="entry name" value="Glyco_transf_92"/>
</dbReference>
<dbReference type="EMBL" id="CM000882">
    <property type="protein sequence ID" value="KQK01671.1"/>
    <property type="molecule type" value="Genomic_DNA"/>
</dbReference>
<evidence type="ECO:0000313" key="9">
    <source>
        <dbReference type="EMBL" id="KQK01671.1"/>
    </source>
</evidence>
<evidence type="ECO:0000313" key="11">
    <source>
        <dbReference type="Proteomes" id="UP000008810"/>
    </source>
</evidence>
<dbReference type="PANTHER" id="PTHR21461">
    <property type="entry name" value="GLYCOSYLTRANSFERASE FAMILY 92 PROTEIN"/>
    <property type="match status" value="1"/>
</dbReference>
<reference evidence="9 10" key="1">
    <citation type="journal article" date="2010" name="Nature">
        <title>Genome sequencing and analysis of the model grass Brachypodium distachyon.</title>
        <authorList>
            <consortium name="International Brachypodium Initiative"/>
        </authorList>
    </citation>
    <scope>NUCLEOTIDE SEQUENCE [LARGE SCALE GENOMIC DNA]</scope>
    <source>
        <strain evidence="9 10">Bd21</strain>
    </source>
</reference>
<dbReference type="InterPro" id="IPR029044">
    <property type="entry name" value="Nucleotide-diphossugar_trans"/>
</dbReference>
<keyword evidence="6" id="KW-1133">Transmembrane helix</keyword>
<dbReference type="Gramene" id="KQK01671">
    <property type="protein sequence ID" value="KQK01671"/>
    <property type="gene ID" value="BRADI_3g57445v3"/>
</dbReference>
<evidence type="ECO:0000256" key="4">
    <source>
        <dbReference type="ARBA" id="ARBA00022679"/>
    </source>
</evidence>
<accession>A0A0Q3FRI6</accession>
<dbReference type="InParanoid" id="A0A0Q3FRI6"/>
<keyword evidence="4 8" id="KW-0808">Transferase</keyword>
<comment type="similarity">
    <text evidence="2 8">Belongs to the glycosyltransferase 92 family.</text>
</comment>
<dbReference type="EnsemblPlants" id="KQK01671">
    <property type="protein sequence ID" value="KQK01671"/>
    <property type="gene ID" value="BRADI_3g57445v3"/>
</dbReference>
<keyword evidence="5" id="KW-0812">Transmembrane</keyword>